<dbReference type="Proteomes" id="UP000185596">
    <property type="component" value="Unassembled WGS sequence"/>
</dbReference>
<dbReference type="OrthoDB" id="3773711at2"/>
<sequence length="155" mass="17151">MGWQEHYRRRDALDAVIASGGELSVPEPFTDLDELLLALHHRWSMRLAGRLELAVTAAERDPDLDRARAVGEAWRASAADNAALRRILERHADRPVLRERVDAERRALADVAGLTAPGDAAEDRAAVGAAFLALVETRPRRNPVERLLRRLAPSA</sequence>
<evidence type="ECO:0000313" key="2">
    <source>
        <dbReference type="Proteomes" id="UP000185596"/>
    </source>
</evidence>
<dbReference type="RefSeq" id="WP_075126497.1">
    <property type="nucleotide sequence ID" value="NZ_MSIE01000028.1"/>
</dbReference>
<keyword evidence="2" id="KW-1185">Reference proteome</keyword>
<dbReference type="STRING" id="1912961.BU204_16090"/>
<comment type="caution">
    <text evidence="1">The sequence shown here is derived from an EMBL/GenBank/DDBJ whole genome shotgun (WGS) entry which is preliminary data.</text>
</comment>
<organism evidence="1 2">
    <name type="scientific">Actinophytocola xanthii</name>
    <dbReference type="NCBI Taxonomy" id="1912961"/>
    <lineage>
        <taxon>Bacteria</taxon>
        <taxon>Bacillati</taxon>
        <taxon>Actinomycetota</taxon>
        <taxon>Actinomycetes</taxon>
        <taxon>Pseudonocardiales</taxon>
        <taxon>Pseudonocardiaceae</taxon>
    </lineage>
</organism>
<accession>A0A1Q8CQD9</accession>
<dbReference type="EMBL" id="MSIE01000028">
    <property type="protein sequence ID" value="OLF16573.1"/>
    <property type="molecule type" value="Genomic_DNA"/>
</dbReference>
<protein>
    <submittedName>
        <fullName evidence="1">Uncharacterized protein</fullName>
    </submittedName>
</protein>
<name>A0A1Q8CQD9_9PSEU</name>
<reference evidence="1 2" key="1">
    <citation type="submission" date="2016-12" db="EMBL/GenBank/DDBJ databases">
        <title>The draft genome sequence of Actinophytocola sp. 11-183.</title>
        <authorList>
            <person name="Wang W."/>
            <person name="Yuan L."/>
        </authorList>
    </citation>
    <scope>NUCLEOTIDE SEQUENCE [LARGE SCALE GENOMIC DNA]</scope>
    <source>
        <strain evidence="1 2">11-183</strain>
    </source>
</reference>
<gene>
    <name evidence="1" type="ORF">BU204_16090</name>
</gene>
<evidence type="ECO:0000313" key="1">
    <source>
        <dbReference type="EMBL" id="OLF16573.1"/>
    </source>
</evidence>
<dbReference type="Gene3D" id="1.10.357.10">
    <property type="entry name" value="Tetracycline Repressor, domain 2"/>
    <property type="match status" value="1"/>
</dbReference>
<proteinExistence type="predicted"/>
<dbReference type="AlphaFoldDB" id="A0A1Q8CQD9"/>